<accession>A0A3G6JEJ6</accession>
<evidence type="ECO:0000313" key="2">
    <source>
        <dbReference type="EMBL" id="AZA16303.1"/>
    </source>
</evidence>
<feature type="transmembrane region" description="Helical" evidence="1">
    <location>
        <begin position="12"/>
        <end position="35"/>
    </location>
</feature>
<keyword evidence="1" id="KW-0472">Membrane</keyword>
<dbReference type="AlphaFoldDB" id="A0A3G6JEJ6"/>
<keyword evidence="1" id="KW-1133">Transmembrane helix</keyword>
<sequence length="87" mass="9499">MFITMHKQSLALKFSFVFVVLSMAISLLTAAWQLAQGKSGSLLLVLETGAGLLLVLLPALLSKWLRFYLPAFCACTGWLLRGPLGML</sequence>
<protein>
    <submittedName>
        <fullName evidence="2">Uncharacterized protein</fullName>
    </submittedName>
</protein>
<evidence type="ECO:0000256" key="1">
    <source>
        <dbReference type="SAM" id="Phobius"/>
    </source>
</evidence>
<name>A0A3G6JEJ6_LACDL</name>
<feature type="transmembrane region" description="Helical" evidence="1">
    <location>
        <begin position="41"/>
        <end position="60"/>
    </location>
</feature>
<keyword evidence="1" id="KW-0812">Transmembrane</keyword>
<proteinExistence type="predicted"/>
<organism evidence="2">
    <name type="scientific">Lactobacillus delbrueckii subsp. lactis</name>
    <dbReference type="NCBI Taxonomy" id="29397"/>
    <lineage>
        <taxon>Bacteria</taxon>
        <taxon>Bacillati</taxon>
        <taxon>Bacillota</taxon>
        <taxon>Bacilli</taxon>
        <taxon>Lactobacillales</taxon>
        <taxon>Lactobacillaceae</taxon>
        <taxon>Lactobacillus</taxon>
    </lineage>
</organism>
<gene>
    <name evidence="2" type="ORF">DQL93_07195</name>
</gene>
<dbReference type="EMBL" id="CP031023">
    <property type="protein sequence ID" value="AZA16303.1"/>
    <property type="molecule type" value="Genomic_DNA"/>
</dbReference>
<reference evidence="2" key="1">
    <citation type="submission" date="2018-07" db="EMBL/GenBank/DDBJ databases">
        <authorList>
            <person name="Somerville V."/>
        </authorList>
    </citation>
    <scope>NUCLEOTIDE SEQUENCE</scope>
    <source>
        <strain evidence="2">NWC_2_2</strain>
    </source>
</reference>